<proteinExistence type="inferred from homology"/>
<reference evidence="9 10" key="1">
    <citation type="submission" date="2019-04" db="EMBL/GenBank/DDBJ databases">
        <title>Geobacter oryzae sp. nov., ferric-reducing bacteria isolated from paddy soil.</title>
        <authorList>
            <person name="Xu Z."/>
            <person name="Masuda Y."/>
            <person name="Itoh H."/>
            <person name="Senoo K."/>
        </authorList>
    </citation>
    <scope>NUCLEOTIDE SEQUENCE [LARGE SCALE GENOMIC DNA]</scope>
    <source>
        <strain evidence="9 10">Red111</strain>
    </source>
</reference>
<comment type="cofactor">
    <cofactor evidence="2 7 8">
        <name>Mg(2+)</name>
        <dbReference type="ChEBI" id="CHEBI:18420"/>
    </cofactor>
</comment>
<dbReference type="InterPro" id="IPR020583">
    <property type="entry name" value="Inositol_monoP_metal-BS"/>
</dbReference>
<dbReference type="EMBL" id="SRSC01000004">
    <property type="protein sequence ID" value="TGU70688.1"/>
    <property type="molecule type" value="Genomic_DNA"/>
</dbReference>
<feature type="binding site" evidence="7">
    <location>
        <position position="215"/>
    </location>
    <ligand>
        <name>Mg(2+)</name>
        <dbReference type="ChEBI" id="CHEBI:18420"/>
        <label>1</label>
        <note>catalytic</note>
    </ligand>
</feature>
<dbReference type="GO" id="GO:0006020">
    <property type="term" value="P:inositol metabolic process"/>
    <property type="evidence" value="ECO:0007669"/>
    <property type="project" value="TreeGrafter"/>
</dbReference>
<dbReference type="AlphaFoldDB" id="A0A4S1CBF1"/>
<dbReference type="GO" id="GO:0046872">
    <property type="term" value="F:metal ion binding"/>
    <property type="evidence" value="ECO:0007669"/>
    <property type="project" value="UniProtKB-KW"/>
</dbReference>
<dbReference type="GO" id="GO:0008934">
    <property type="term" value="F:inositol monophosphate 1-phosphatase activity"/>
    <property type="evidence" value="ECO:0007669"/>
    <property type="project" value="InterPro"/>
</dbReference>
<gene>
    <name evidence="9" type="ORF">E4633_16950</name>
</gene>
<sequence>MMSTEGLQAMLDTAVTAARQAGRLQKERLWGEFTFDFKGEVDIVTEVDRACEELIVSRIAAAFPGHSFLAEENLYADGDPAWRWVIDPLDGTTNYAHGFPWFCVSIALEHEGELTLGVIYHCMMDELFTAVRGGGAFLNGKPIRVSSRKPLRHSLIATGFPYDVARGNENNFRNFFELQLAARGVRRAGAAALDLAYVAAGRLEGYWECKLKPWDVAAGSLLVREAGGMVTNHKGEPHRIGDHRILASNGLIHEEIEALLERAEKSAPLL</sequence>
<keyword evidence="6 7" id="KW-0460">Magnesium</keyword>
<protein>
    <recommendedName>
        <fullName evidence="8">Inositol-1-monophosphatase</fullName>
        <ecNumber evidence="8">3.1.3.25</ecNumber>
    </recommendedName>
</protein>
<comment type="similarity">
    <text evidence="3 8">Belongs to the inositol monophosphatase superfamily.</text>
</comment>
<evidence type="ECO:0000313" key="9">
    <source>
        <dbReference type="EMBL" id="TGU70688.1"/>
    </source>
</evidence>
<feature type="binding site" evidence="7">
    <location>
        <position position="90"/>
    </location>
    <ligand>
        <name>Mg(2+)</name>
        <dbReference type="ChEBI" id="CHEBI:18420"/>
        <label>2</label>
    </ligand>
</feature>
<feature type="binding site" evidence="7">
    <location>
        <position position="87"/>
    </location>
    <ligand>
        <name>Mg(2+)</name>
        <dbReference type="ChEBI" id="CHEBI:18420"/>
        <label>1</label>
        <note>catalytic</note>
    </ligand>
</feature>
<evidence type="ECO:0000256" key="8">
    <source>
        <dbReference type="RuleBase" id="RU364068"/>
    </source>
</evidence>
<comment type="caution">
    <text evidence="9">The sequence shown here is derived from an EMBL/GenBank/DDBJ whole genome shotgun (WGS) entry which is preliminary data.</text>
</comment>
<dbReference type="Pfam" id="PF00459">
    <property type="entry name" value="Inositol_P"/>
    <property type="match status" value="1"/>
</dbReference>
<dbReference type="InterPro" id="IPR022337">
    <property type="entry name" value="Inositol_monophosphatase_SuhB"/>
</dbReference>
<organism evidence="9 10">
    <name type="scientific">Geomonas terrae</name>
    <dbReference type="NCBI Taxonomy" id="2562681"/>
    <lineage>
        <taxon>Bacteria</taxon>
        <taxon>Pseudomonadati</taxon>
        <taxon>Thermodesulfobacteriota</taxon>
        <taxon>Desulfuromonadia</taxon>
        <taxon>Geobacterales</taxon>
        <taxon>Geobacteraceae</taxon>
        <taxon>Geomonas</taxon>
    </lineage>
</organism>
<dbReference type="PANTHER" id="PTHR20854">
    <property type="entry name" value="INOSITOL MONOPHOSPHATASE"/>
    <property type="match status" value="1"/>
</dbReference>
<dbReference type="Gene3D" id="3.40.190.80">
    <property type="match status" value="1"/>
</dbReference>
<evidence type="ECO:0000256" key="4">
    <source>
        <dbReference type="ARBA" id="ARBA00022723"/>
    </source>
</evidence>
<dbReference type="InterPro" id="IPR000760">
    <property type="entry name" value="Inositol_monophosphatase-like"/>
</dbReference>
<name>A0A4S1CBF1_9BACT</name>
<dbReference type="FunFam" id="3.40.190.80:FF:000002">
    <property type="entry name" value="Inositol-1-monophosphatase"/>
    <property type="match status" value="1"/>
</dbReference>
<feature type="binding site" evidence="7">
    <location>
        <position position="71"/>
    </location>
    <ligand>
        <name>Mg(2+)</name>
        <dbReference type="ChEBI" id="CHEBI:18420"/>
        <label>1</label>
        <note>catalytic</note>
    </ligand>
</feature>
<keyword evidence="4 7" id="KW-0479">Metal-binding</keyword>
<dbReference type="PRINTS" id="PR01959">
    <property type="entry name" value="SBIMPHPHTASE"/>
</dbReference>
<comment type="catalytic activity">
    <reaction evidence="1 8">
        <text>a myo-inositol phosphate + H2O = myo-inositol + phosphate</text>
        <dbReference type="Rhea" id="RHEA:24056"/>
        <dbReference type="ChEBI" id="CHEBI:15377"/>
        <dbReference type="ChEBI" id="CHEBI:17268"/>
        <dbReference type="ChEBI" id="CHEBI:43474"/>
        <dbReference type="ChEBI" id="CHEBI:84139"/>
        <dbReference type="EC" id="3.1.3.25"/>
    </reaction>
</comment>
<dbReference type="PRINTS" id="PR00377">
    <property type="entry name" value="IMPHPHTASES"/>
</dbReference>
<dbReference type="GO" id="GO:0007165">
    <property type="term" value="P:signal transduction"/>
    <property type="evidence" value="ECO:0007669"/>
    <property type="project" value="TreeGrafter"/>
</dbReference>
<keyword evidence="10" id="KW-1185">Reference proteome</keyword>
<dbReference type="CDD" id="cd01639">
    <property type="entry name" value="IMPase"/>
    <property type="match status" value="1"/>
</dbReference>
<evidence type="ECO:0000256" key="1">
    <source>
        <dbReference type="ARBA" id="ARBA00001033"/>
    </source>
</evidence>
<dbReference type="PANTHER" id="PTHR20854:SF4">
    <property type="entry name" value="INOSITOL-1-MONOPHOSPHATASE-RELATED"/>
    <property type="match status" value="1"/>
</dbReference>
<dbReference type="Gene3D" id="3.30.540.10">
    <property type="entry name" value="Fructose-1,6-Bisphosphatase, subunit A, domain 1"/>
    <property type="match status" value="1"/>
</dbReference>
<dbReference type="InterPro" id="IPR020550">
    <property type="entry name" value="Inositol_monophosphatase_CS"/>
</dbReference>
<dbReference type="InterPro" id="IPR033942">
    <property type="entry name" value="IMPase"/>
</dbReference>
<dbReference type="EC" id="3.1.3.25" evidence="8"/>
<keyword evidence="5 8" id="KW-0378">Hydrolase</keyword>
<evidence type="ECO:0000313" key="10">
    <source>
        <dbReference type="Proteomes" id="UP000306416"/>
    </source>
</evidence>
<evidence type="ECO:0000256" key="5">
    <source>
        <dbReference type="ARBA" id="ARBA00022801"/>
    </source>
</evidence>
<dbReference type="PROSITE" id="PS00629">
    <property type="entry name" value="IMP_1"/>
    <property type="match status" value="1"/>
</dbReference>
<dbReference type="GO" id="GO:0046854">
    <property type="term" value="P:phosphatidylinositol phosphate biosynthetic process"/>
    <property type="evidence" value="ECO:0007669"/>
    <property type="project" value="InterPro"/>
</dbReference>
<evidence type="ECO:0000256" key="7">
    <source>
        <dbReference type="PIRSR" id="PIRSR600760-2"/>
    </source>
</evidence>
<dbReference type="FunFam" id="3.30.540.10:FF:000003">
    <property type="entry name" value="Inositol-1-monophosphatase"/>
    <property type="match status" value="1"/>
</dbReference>
<dbReference type="Proteomes" id="UP000306416">
    <property type="component" value="Unassembled WGS sequence"/>
</dbReference>
<accession>A0A4S1CBF1</accession>
<evidence type="ECO:0000256" key="3">
    <source>
        <dbReference type="ARBA" id="ARBA00009759"/>
    </source>
</evidence>
<dbReference type="SUPFAM" id="SSF56655">
    <property type="entry name" value="Carbohydrate phosphatase"/>
    <property type="match status" value="1"/>
</dbReference>
<dbReference type="PROSITE" id="PS00630">
    <property type="entry name" value="IMP_2"/>
    <property type="match status" value="1"/>
</dbReference>
<evidence type="ECO:0000256" key="2">
    <source>
        <dbReference type="ARBA" id="ARBA00001946"/>
    </source>
</evidence>
<feature type="binding site" evidence="7">
    <location>
        <position position="89"/>
    </location>
    <ligand>
        <name>Mg(2+)</name>
        <dbReference type="ChEBI" id="CHEBI:18420"/>
        <label>1</label>
        <note>catalytic</note>
    </ligand>
</feature>
<evidence type="ECO:0000256" key="6">
    <source>
        <dbReference type="ARBA" id="ARBA00022842"/>
    </source>
</evidence>